<dbReference type="EMBL" id="BOMH01000089">
    <property type="protein sequence ID" value="GID70947.1"/>
    <property type="molecule type" value="Genomic_DNA"/>
</dbReference>
<gene>
    <name evidence="2" type="primary">hemG</name>
    <name evidence="2" type="ORF">Acy02nite_88280</name>
</gene>
<organism evidence="2 3">
    <name type="scientific">Actinoplanes cyaneus</name>
    <dbReference type="NCBI Taxonomy" id="52696"/>
    <lineage>
        <taxon>Bacteria</taxon>
        <taxon>Bacillati</taxon>
        <taxon>Actinomycetota</taxon>
        <taxon>Actinomycetes</taxon>
        <taxon>Micromonosporales</taxon>
        <taxon>Micromonosporaceae</taxon>
        <taxon>Actinoplanes</taxon>
    </lineage>
</organism>
<evidence type="ECO:0000259" key="1">
    <source>
        <dbReference type="Pfam" id="PF12724"/>
    </source>
</evidence>
<dbReference type="Pfam" id="PF12724">
    <property type="entry name" value="Flavodoxin_5"/>
    <property type="match status" value="1"/>
</dbReference>
<protein>
    <submittedName>
        <fullName evidence="2">Flavodoxin</fullName>
    </submittedName>
</protein>
<accession>A0A919ITD7</accession>
<comment type="caution">
    <text evidence="2">The sequence shown here is derived from an EMBL/GenBank/DDBJ whole genome shotgun (WGS) entry which is preliminary data.</text>
</comment>
<dbReference type="RefSeq" id="WP_203755444.1">
    <property type="nucleotide sequence ID" value="NZ_BAAAUC010000082.1"/>
</dbReference>
<dbReference type="AlphaFoldDB" id="A0A919ITD7"/>
<dbReference type="InterPro" id="IPR026816">
    <property type="entry name" value="Flavodoxin_dom"/>
</dbReference>
<proteinExistence type="predicted"/>
<reference evidence="2" key="1">
    <citation type="submission" date="2021-01" db="EMBL/GenBank/DDBJ databases">
        <title>Whole genome shotgun sequence of Actinoplanes cyaneus NBRC 14990.</title>
        <authorList>
            <person name="Komaki H."/>
            <person name="Tamura T."/>
        </authorList>
    </citation>
    <scope>NUCLEOTIDE SEQUENCE</scope>
    <source>
        <strain evidence="2">NBRC 14990</strain>
    </source>
</reference>
<feature type="domain" description="Flavodoxin" evidence="1">
    <location>
        <begin position="5"/>
        <end position="144"/>
    </location>
</feature>
<dbReference type="Gene3D" id="3.40.50.360">
    <property type="match status" value="1"/>
</dbReference>
<dbReference type="InterPro" id="IPR029039">
    <property type="entry name" value="Flavoprotein-like_sf"/>
</dbReference>
<dbReference type="Proteomes" id="UP000619479">
    <property type="component" value="Unassembled WGS sequence"/>
</dbReference>
<name>A0A919ITD7_9ACTN</name>
<keyword evidence="3" id="KW-1185">Reference proteome</keyword>
<evidence type="ECO:0000313" key="3">
    <source>
        <dbReference type="Proteomes" id="UP000619479"/>
    </source>
</evidence>
<sequence>MKVLVSTTSRHGSTAEIADRIAGTLRSALPGDTVVNVLACADVRDLASYDAFVLGSALYMGRWLKDARKLAQRIAAHPGRPVWLFSSGPIGEPAAPVDEPAEISDLLTATRARDHRLFAGRLDLHQLGIGEKTLVTALRSPGGDFRDWGAITAWGTGIATELSRAAAY</sequence>
<evidence type="ECO:0000313" key="2">
    <source>
        <dbReference type="EMBL" id="GID70947.1"/>
    </source>
</evidence>
<dbReference type="SUPFAM" id="SSF52218">
    <property type="entry name" value="Flavoproteins"/>
    <property type="match status" value="1"/>
</dbReference>